<dbReference type="InterPro" id="IPR013154">
    <property type="entry name" value="ADH-like_N"/>
</dbReference>
<dbReference type="CDD" id="cd05289">
    <property type="entry name" value="MDR_like_2"/>
    <property type="match status" value="1"/>
</dbReference>
<dbReference type="Proteomes" id="UP000534783">
    <property type="component" value="Unassembled WGS sequence"/>
</dbReference>
<evidence type="ECO:0000259" key="2">
    <source>
        <dbReference type="SMART" id="SM00829"/>
    </source>
</evidence>
<dbReference type="InterPro" id="IPR020843">
    <property type="entry name" value="ER"/>
</dbReference>
<sequence>MMRSICVRKRTARWALTAAPRSMRCVMIKKKTTFRTPRIPETMQAAAIDRFGPPSVLTLHTLPVPEPGPHEVLIALHAAGVGIWDARMRDGAWWPTEDPAFPIVPGTDGAGFIAAKGGRVRRFEIGDRVWAYAYANPKGGFYAEYVAVDADAVGHAPERLDLLKAGAAAVTGLTALQGIDDVLRVRPGKTVLIFGASGAVGTLAVQFAKYRGATVFGTATGRDATLLVRHLGADGVIDARSDDAVERLRSLAPEGLDAVLGLAGSRALDRFLDLVRAGGWVAYPNGVEPEPRPRPSVRIRAYDAAAGPREFARLASAVEEATLRVPVSEVYPLAQAAQAHERLEKGHVLGRIALRIRGGRR</sequence>
<name>A0A7X6DQV7_9BACT</name>
<accession>A0A7X6DQV7</accession>
<dbReference type="AlphaFoldDB" id="A0A7X6DQV7"/>
<dbReference type="PANTHER" id="PTHR44154:SF1">
    <property type="entry name" value="QUINONE OXIDOREDUCTASE"/>
    <property type="match status" value="1"/>
</dbReference>
<dbReference type="PANTHER" id="PTHR44154">
    <property type="entry name" value="QUINONE OXIDOREDUCTASE"/>
    <property type="match status" value="1"/>
</dbReference>
<keyword evidence="4" id="KW-1185">Reference proteome</keyword>
<protein>
    <submittedName>
        <fullName evidence="3">NADP-dependent oxidoreductase</fullName>
    </submittedName>
</protein>
<dbReference type="Gene3D" id="3.40.50.720">
    <property type="entry name" value="NAD(P)-binding Rossmann-like Domain"/>
    <property type="match status" value="1"/>
</dbReference>
<dbReference type="InterPro" id="IPR051603">
    <property type="entry name" value="Zinc-ADH_QOR/CCCR"/>
</dbReference>
<organism evidence="3 4">
    <name type="scientific">Candidatus Manganitrophus noduliformans</name>
    <dbReference type="NCBI Taxonomy" id="2606439"/>
    <lineage>
        <taxon>Bacteria</taxon>
        <taxon>Pseudomonadati</taxon>
        <taxon>Nitrospirota</taxon>
        <taxon>Nitrospiria</taxon>
        <taxon>Candidatus Troglogloeales</taxon>
        <taxon>Candidatus Manganitrophaceae</taxon>
        <taxon>Candidatus Manganitrophus</taxon>
    </lineage>
</organism>
<evidence type="ECO:0000256" key="1">
    <source>
        <dbReference type="ARBA" id="ARBA00022857"/>
    </source>
</evidence>
<keyword evidence="1" id="KW-0521">NADP</keyword>
<feature type="domain" description="Enoyl reductase (ER)" evidence="2">
    <location>
        <begin position="52"/>
        <end position="354"/>
    </location>
</feature>
<dbReference type="SMART" id="SM00829">
    <property type="entry name" value="PKS_ER"/>
    <property type="match status" value="1"/>
</dbReference>
<evidence type="ECO:0000313" key="4">
    <source>
        <dbReference type="Proteomes" id="UP000534783"/>
    </source>
</evidence>
<dbReference type="Pfam" id="PF13602">
    <property type="entry name" value="ADH_zinc_N_2"/>
    <property type="match status" value="1"/>
</dbReference>
<dbReference type="SUPFAM" id="SSF51735">
    <property type="entry name" value="NAD(P)-binding Rossmann-fold domains"/>
    <property type="match status" value="1"/>
</dbReference>
<dbReference type="InterPro" id="IPR036291">
    <property type="entry name" value="NAD(P)-bd_dom_sf"/>
</dbReference>
<proteinExistence type="predicted"/>
<reference evidence="3 4" key="1">
    <citation type="journal article" date="2020" name="Nature">
        <title>Bacterial chemolithoautotrophy via manganese oxidation.</title>
        <authorList>
            <person name="Yu H."/>
            <person name="Leadbetter J.R."/>
        </authorList>
    </citation>
    <scope>NUCLEOTIDE SEQUENCE [LARGE SCALE GENOMIC DNA]</scope>
    <source>
        <strain evidence="3 4">Mn-1</strain>
    </source>
</reference>
<dbReference type="Gene3D" id="3.90.180.10">
    <property type="entry name" value="Medium-chain alcohol dehydrogenases, catalytic domain"/>
    <property type="match status" value="1"/>
</dbReference>
<gene>
    <name evidence="3" type="ORF">MNODULE_12990</name>
</gene>
<dbReference type="InterPro" id="IPR011032">
    <property type="entry name" value="GroES-like_sf"/>
</dbReference>
<dbReference type="EMBL" id="VTOW01000002">
    <property type="protein sequence ID" value="NKE71657.1"/>
    <property type="molecule type" value="Genomic_DNA"/>
</dbReference>
<comment type="caution">
    <text evidence="3">The sequence shown here is derived from an EMBL/GenBank/DDBJ whole genome shotgun (WGS) entry which is preliminary data.</text>
</comment>
<dbReference type="GO" id="GO:0016491">
    <property type="term" value="F:oxidoreductase activity"/>
    <property type="evidence" value="ECO:0007669"/>
    <property type="project" value="InterPro"/>
</dbReference>
<dbReference type="Pfam" id="PF08240">
    <property type="entry name" value="ADH_N"/>
    <property type="match status" value="1"/>
</dbReference>
<dbReference type="SUPFAM" id="SSF50129">
    <property type="entry name" value="GroES-like"/>
    <property type="match status" value="1"/>
</dbReference>
<evidence type="ECO:0000313" key="3">
    <source>
        <dbReference type="EMBL" id="NKE71657.1"/>
    </source>
</evidence>